<accession>A0A6L2IZW1</accession>
<keyword evidence="1" id="KW-0808">Transferase</keyword>
<feature type="compositionally biased region" description="Polar residues" evidence="6">
    <location>
        <begin position="179"/>
        <end position="192"/>
    </location>
</feature>
<dbReference type="InterPro" id="IPR043128">
    <property type="entry name" value="Rev_trsase/Diguanyl_cyclase"/>
</dbReference>
<dbReference type="GO" id="GO:0004519">
    <property type="term" value="F:endonuclease activity"/>
    <property type="evidence" value="ECO:0007669"/>
    <property type="project" value="UniProtKB-KW"/>
</dbReference>
<sequence>MADNRTMEELIQAPTEGYGEAIVILEINADHFEIKTNFLQLVQANPYLGFEGENPHIHINNFKMITSTLKFRDEDLVNKFVNQFFPPSKTTHLKNEIPHFTQRFEETFGEAWERFKEMFRACPHHEFTELAQIDTFYNGLNDDDQDSLNVATGGNLLSKTTREALQIIKNKSKVRYSRNKPNISRMNTTSRKNANKSDDRIDKLADQILTLVDIFAKKIVTPTPVKAVEESYVTCGGNHAYYNCTNTDRNQPSVCVETGTYNQVAPQDHASNNMAPPGFALVQNSQNSFADALLLMPKFDSTIKSLLTNKDKLFELAKIPLNENCSAMLLKKLPKKLRDPGKFLIPCDFPGMDVCHALADLGASINLMPLFIWKNLSLPKLTPTRMTLKIADRSITRPKGVTEDVFVKVEKFYLSTDFVVVDFKAGLRVSLILVRSFLRTIRALIDIYGEEITHRVNDEAVTFNLYQEEYAQEILGYSSNSSSGNPTLTFEPILFDSSPFLTLFEGSDFILEEINAYLKDESISLEIDHFDYDSKGDICLIEKLLNDDPFQLPPMDLKQGEVVKAKSSIKEPSKLEIKELPSHLEYAYLEGVDKLPVVISKDLKVDEKEALLKVLKSHKGQLLRKSPTSRCHFMVKEGIALGHKISKNGLKVDRSKVDVIAKLPYPTTVKGVRSFLGHAGLYRRFIQDFSKIARPMTQLLEKETLFVFSKDCIDAFETLKKKLTEALILVVPDWNPPFELTCDAIDFAIGAVLGQRKTKHFQPVHYASKTMTETQIHYTTMEKEMLAVVYILVVVDYLSKWLEVKALPTNDARVVVKFLKSLFARFGTPRAIISDRGTYFCNDKFIKVMSKYGVTHHLSTAYHPQTSGQVEVSNRGLKHILERTVRENRASWFEKLDDALWAFRTAYKTPKRCTPYKLVYGKSCHLPIELEHKAYWALKHVN</sequence>
<dbReference type="PANTHER" id="PTHR37984:SF5">
    <property type="entry name" value="PROTEIN NYNRIN-LIKE"/>
    <property type="match status" value="1"/>
</dbReference>
<evidence type="ECO:0000256" key="3">
    <source>
        <dbReference type="ARBA" id="ARBA00022722"/>
    </source>
</evidence>
<proteinExistence type="predicted"/>
<evidence type="ECO:0000313" key="8">
    <source>
        <dbReference type="EMBL" id="GEU30259.1"/>
    </source>
</evidence>
<keyword evidence="8" id="KW-0695">RNA-directed DNA polymerase</keyword>
<dbReference type="InterPro" id="IPR005162">
    <property type="entry name" value="Retrotrans_gag_dom"/>
</dbReference>
<reference evidence="8" key="1">
    <citation type="journal article" date="2019" name="Sci. Rep.">
        <title>Draft genome of Tanacetum cinerariifolium, the natural source of mosquito coil.</title>
        <authorList>
            <person name="Yamashiro T."/>
            <person name="Shiraishi A."/>
            <person name="Satake H."/>
            <person name="Nakayama K."/>
        </authorList>
    </citation>
    <scope>NUCLEOTIDE SEQUENCE</scope>
</reference>
<dbReference type="EMBL" id="BKCJ010000142">
    <property type="protein sequence ID" value="GEU30259.1"/>
    <property type="molecule type" value="Genomic_DNA"/>
</dbReference>
<comment type="caution">
    <text evidence="8">The sequence shown here is derived from an EMBL/GenBank/DDBJ whole genome shotgun (WGS) entry which is preliminary data.</text>
</comment>
<dbReference type="FunFam" id="3.30.70.270:FF:000020">
    <property type="entry name" value="Transposon Tf2-6 polyprotein-like Protein"/>
    <property type="match status" value="1"/>
</dbReference>
<dbReference type="InterPro" id="IPR036397">
    <property type="entry name" value="RNaseH_sf"/>
</dbReference>
<protein>
    <submittedName>
        <fullName evidence="8">Reverse transcriptase domain-containing protein</fullName>
    </submittedName>
</protein>
<organism evidence="8">
    <name type="scientific">Tanacetum cinerariifolium</name>
    <name type="common">Dalmatian daisy</name>
    <name type="synonym">Chrysanthemum cinerariifolium</name>
    <dbReference type="NCBI Taxonomy" id="118510"/>
    <lineage>
        <taxon>Eukaryota</taxon>
        <taxon>Viridiplantae</taxon>
        <taxon>Streptophyta</taxon>
        <taxon>Embryophyta</taxon>
        <taxon>Tracheophyta</taxon>
        <taxon>Spermatophyta</taxon>
        <taxon>Magnoliopsida</taxon>
        <taxon>eudicotyledons</taxon>
        <taxon>Gunneridae</taxon>
        <taxon>Pentapetalae</taxon>
        <taxon>asterids</taxon>
        <taxon>campanulids</taxon>
        <taxon>Asterales</taxon>
        <taxon>Asteraceae</taxon>
        <taxon>Asteroideae</taxon>
        <taxon>Anthemideae</taxon>
        <taxon>Anthemidinae</taxon>
        <taxon>Tanacetum</taxon>
    </lineage>
</organism>
<dbReference type="PROSITE" id="PS50994">
    <property type="entry name" value="INTEGRASE"/>
    <property type="match status" value="1"/>
</dbReference>
<evidence type="ECO:0000256" key="5">
    <source>
        <dbReference type="ARBA" id="ARBA00023268"/>
    </source>
</evidence>
<dbReference type="Gene3D" id="3.30.420.10">
    <property type="entry name" value="Ribonuclease H-like superfamily/Ribonuclease H"/>
    <property type="match status" value="1"/>
</dbReference>
<gene>
    <name evidence="8" type="ORF">Tci_002237</name>
</gene>
<dbReference type="Gene3D" id="3.30.70.270">
    <property type="match status" value="1"/>
</dbReference>
<dbReference type="SUPFAM" id="SSF56672">
    <property type="entry name" value="DNA/RNA polymerases"/>
    <property type="match status" value="1"/>
</dbReference>
<keyword evidence="4" id="KW-0378">Hydrolase</keyword>
<dbReference type="InterPro" id="IPR012337">
    <property type="entry name" value="RNaseH-like_sf"/>
</dbReference>
<keyword evidence="4" id="KW-0255">Endonuclease</keyword>
<evidence type="ECO:0000259" key="7">
    <source>
        <dbReference type="PROSITE" id="PS50994"/>
    </source>
</evidence>
<dbReference type="Gene3D" id="2.40.70.10">
    <property type="entry name" value="Acid Proteases"/>
    <property type="match status" value="1"/>
</dbReference>
<evidence type="ECO:0000256" key="4">
    <source>
        <dbReference type="ARBA" id="ARBA00022759"/>
    </source>
</evidence>
<name>A0A6L2IZW1_TANCI</name>
<evidence type="ECO:0000256" key="1">
    <source>
        <dbReference type="ARBA" id="ARBA00022679"/>
    </source>
</evidence>
<keyword evidence="2" id="KW-0548">Nucleotidyltransferase</keyword>
<dbReference type="InterPro" id="IPR041577">
    <property type="entry name" value="RT_RNaseH_2"/>
</dbReference>
<dbReference type="AlphaFoldDB" id="A0A6L2IZW1"/>
<dbReference type="PANTHER" id="PTHR37984">
    <property type="entry name" value="PROTEIN CBG26694"/>
    <property type="match status" value="1"/>
</dbReference>
<dbReference type="SUPFAM" id="SSF53098">
    <property type="entry name" value="Ribonuclease H-like"/>
    <property type="match status" value="1"/>
</dbReference>
<dbReference type="CDD" id="cd00303">
    <property type="entry name" value="retropepsin_like"/>
    <property type="match status" value="1"/>
</dbReference>
<keyword evidence="3" id="KW-0540">Nuclease</keyword>
<dbReference type="InterPro" id="IPR043502">
    <property type="entry name" value="DNA/RNA_pol_sf"/>
</dbReference>
<dbReference type="GO" id="GO:0003964">
    <property type="term" value="F:RNA-directed DNA polymerase activity"/>
    <property type="evidence" value="ECO:0007669"/>
    <property type="project" value="UniProtKB-KW"/>
</dbReference>
<dbReference type="InterPro" id="IPR050951">
    <property type="entry name" value="Retrovirus_Pol_polyprotein"/>
</dbReference>
<dbReference type="Pfam" id="PF03732">
    <property type="entry name" value="Retrotrans_gag"/>
    <property type="match status" value="1"/>
</dbReference>
<feature type="domain" description="Integrase catalytic" evidence="7">
    <location>
        <begin position="759"/>
        <end position="935"/>
    </location>
</feature>
<dbReference type="InterPro" id="IPR001584">
    <property type="entry name" value="Integrase_cat-core"/>
</dbReference>
<dbReference type="Pfam" id="PF17919">
    <property type="entry name" value="RT_RNaseH_2"/>
    <property type="match status" value="1"/>
</dbReference>
<dbReference type="GO" id="GO:0015074">
    <property type="term" value="P:DNA integration"/>
    <property type="evidence" value="ECO:0007669"/>
    <property type="project" value="InterPro"/>
</dbReference>
<dbReference type="InterPro" id="IPR021109">
    <property type="entry name" value="Peptidase_aspartic_dom_sf"/>
</dbReference>
<evidence type="ECO:0000256" key="2">
    <source>
        <dbReference type="ARBA" id="ARBA00022695"/>
    </source>
</evidence>
<feature type="region of interest" description="Disordered" evidence="6">
    <location>
        <begin position="178"/>
        <end position="198"/>
    </location>
</feature>
<dbReference type="GO" id="GO:0003676">
    <property type="term" value="F:nucleic acid binding"/>
    <property type="evidence" value="ECO:0007669"/>
    <property type="project" value="InterPro"/>
</dbReference>
<keyword evidence="5" id="KW-0511">Multifunctional enzyme</keyword>
<evidence type="ECO:0000256" key="6">
    <source>
        <dbReference type="SAM" id="MobiDB-lite"/>
    </source>
</evidence>